<dbReference type="HOGENOM" id="CLU_1159538_0_0_9"/>
<reference evidence="2 3" key="2">
    <citation type="journal article" date="2012" name="Stand. Genomic Sci.">
        <title>Complete Genome Sequence of Clostridium clariflavum DSM 19732.</title>
        <authorList>
            <person name="Izquierdo J.A."/>
            <person name="Goodwin L."/>
            <person name="Davenport K.W."/>
            <person name="Teshima H."/>
            <person name="Bruce D."/>
            <person name="Detter C."/>
            <person name="Tapia R."/>
            <person name="Han S."/>
            <person name="Land M."/>
            <person name="Hauser L."/>
            <person name="Jeffries C.D."/>
            <person name="Han J."/>
            <person name="Pitluck S."/>
            <person name="Nolan M."/>
            <person name="Chen A."/>
            <person name="Huntemann M."/>
            <person name="Mavromatis K."/>
            <person name="Mikhailova N."/>
            <person name="Liolios K."/>
            <person name="Woyke T."/>
            <person name="Lynd L.R."/>
        </authorList>
    </citation>
    <scope>NUCLEOTIDE SEQUENCE [LARGE SCALE GENOMIC DNA]</scope>
    <source>
        <strain evidence="3">DSM 19732 / NBRC 101661 / EBR45</strain>
    </source>
</reference>
<dbReference type="Proteomes" id="UP000005435">
    <property type="component" value="Chromosome"/>
</dbReference>
<evidence type="ECO:0000259" key="1">
    <source>
        <dbReference type="PROSITE" id="PS50943"/>
    </source>
</evidence>
<dbReference type="CDD" id="cd00093">
    <property type="entry name" value="HTH_XRE"/>
    <property type="match status" value="1"/>
</dbReference>
<gene>
    <name evidence="2" type="ordered locus">Clocl_0026</name>
</gene>
<reference evidence="3" key="1">
    <citation type="submission" date="2011-12" db="EMBL/GenBank/DDBJ databases">
        <title>Complete sequence of Clostridium clariflavum DSM 19732.</title>
        <authorList>
            <consortium name="US DOE Joint Genome Institute"/>
            <person name="Lucas S."/>
            <person name="Han J."/>
            <person name="Lapidus A."/>
            <person name="Cheng J.-F."/>
            <person name="Goodwin L."/>
            <person name="Pitluck S."/>
            <person name="Peters L."/>
            <person name="Teshima H."/>
            <person name="Detter J.C."/>
            <person name="Han C."/>
            <person name="Tapia R."/>
            <person name="Land M."/>
            <person name="Hauser L."/>
            <person name="Kyrpides N."/>
            <person name="Ivanova N."/>
            <person name="Pagani I."/>
            <person name="Kitzmiller T."/>
            <person name="Lynd L."/>
            <person name="Izquierdo J."/>
            <person name="Woyke T."/>
        </authorList>
    </citation>
    <scope>NUCLEOTIDE SEQUENCE [LARGE SCALE GENOMIC DNA]</scope>
    <source>
        <strain evidence="3">DSM 19732 / NBRC 101661 / EBR45</strain>
    </source>
</reference>
<dbReference type="GO" id="GO:0003677">
    <property type="term" value="F:DNA binding"/>
    <property type="evidence" value="ECO:0007669"/>
    <property type="project" value="InterPro"/>
</dbReference>
<organism evidence="2 3">
    <name type="scientific">Acetivibrio clariflavus (strain DSM 19732 / NBRC 101661 / EBR45)</name>
    <name type="common">Clostridium clariflavum</name>
    <dbReference type="NCBI Taxonomy" id="720554"/>
    <lineage>
        <taxon>Bacteria</taxon>
        <taxon>Bacillati</taxon>
        <taxon>Bacillota</taxon>
        <taxon>Clostridia</taxon>
        <taxon>Eubacteriales</taxon>
        <taxon>Oscillospiraceae</taxon>
        <taxon>Acetivibrio</taxon>
    </lineage>
</organism>
<dbReference type="STRING" id="720554.Clocl_0026"/>
<dbReference type="AlphaFoldDB" id="G8LYR6"/>
<dbReference type="SUPFAM" id="SSF47413">
    <property type="entry name" value="lambda repressor-like DNA-binding domains"/>
    <property type="match status" value="1"/>
</dbReference>
<proteinExistence type="predicted"/>
<dbReference type="OrthoDB" id="2080915at2"/>
<accession>G8LYR6</accession>
<sequence precursor="true">MSDLAKLFREIRLSKNWSIRQAAKNMGISYSYLSILEKGKDPRTGKDSNPKPEMLKIISKAYNYPYEELMKKAGYLNDDNSLTKKFDMHIFANNLKLVMGSMSIEELSKDIYEKTGYQIEPSQIKGYINGEIQPFPGTLNILSKYAQVSTDFWLIHNTEETLKKEKEAYRKNLLKSVHEQLNNEYIKFSLLPDDVKKFVLEKENLVYIKAAMDAKIKGISTNTLNSLIETIANEIKAIK</sequence>
<evidence type="ECO:0000313" key="3">
    <source>
        <dbReference type="Proteomes" id="UP000005435"/>
    </source>
</evidence>
<dbReference type="Pfam" id="PF01381">
    <property type="entry name" value="HTH_3"/>
    <property type="match status" value="1"/>
</dbReference>
<dbReference type="InterPro" id="IPR001387">
    <property type="entry name" value="Cro/C1-type_HTH"/>
</dbReference>
<dbReference type="eggNOG" id="COG1396">
    <property type="taxonomic scope" value="Bacteria"/>
</dbReference>
<dbReference type="KEGG" id="ccl:Clocl_0026"/>
<evidence type="ECO:0000313" key="2">
    <source>
        <dbReference type="EMBL" id="AEV66784.1"/>
    </source>
</evidence>
<dbReference type="RefSeq" id="WP_014253422.1">
    <property type="nucleotide sequence ID" value="NC_016627.1"/>
</dbReference>
<keyword evidence="3" id="KW-1185">Reference proteome</keyword>
<name>G8LYR6_ACECE</name>
<protein>
    <submittedName>
        <fullName evidence="2">Helix-turn-helix protein</fullName>
    </submittedName>
</protein>
<dbReference type="InterPro" id="IPR010982">
    <property type="entry name" value="Lambda_DNA-bd_dom_sf"/>
</dbReference>
<dbReference type="EMBL" id="CP003065">
    <property type="protein sequence ID" value="AEV66784.1"/>
    <property type="molecule type" value="Genomic_DNA"/>
</dbReference>
<dbReference type="PROSITE" id="PS50943">
    <property type="entry name" value="HTH_CROC1"/>
    <property type="match status" value="1"/>
</dbReference>
<dbReference type="SMART" id="SM00530">
    <property type="entry name" value="HTH_XRE"/>
    <property type="match status" value="2"/>
</dbReference>
<dbReference type="Gene3D" id="1.10.260.40">
    <property type="entry name" value="lambda repressor-like DNA-binding domains"/>
    <property type="match status" value="2"/>
</dbReference>
<feature type="domain" description="HTH cro/C1-type" evidence="1">
    <location>
        <begin position="8"/>
        <end position="69"/>
    </location>
</feature>